<dbReference type="EMBL" id="GGEC01091489">
    <property type="protein sequence ID" value="MBX71973.1"/>
    <property type="molecule type" value="Transcribed_RNA"/>
</dbReference>
<sequence length="19" mass="2289">MPKRLKTNSHELLETSKLY</sequence>
<organism evidence="1">
    <name type="scientific">Rhizophora mucronata</name>
    <name type="common">Asiatic mangrove</name>
    <dbReference type="NCBI Taxonomy" id="61149"/>
    <lineage>
        <taxon>Eukaryota</taxon>
        <taxon>Viridiplantae</taxon>
        <taxon>Streptophyta</taxon>
        <taxon>Embryophyta</taxon>
        <taxon>Tracheophyta</taxon>
        <taxon>Spermatophyta</taxon>
        <taxon>Magnoliopsida</taxon>
        <taxon>eudicotyledons</taxon>
        <taxon>Gunneridae</taxon>
        <taxon>Pentapetalae</taxon>
        <taxon>rosids</taxon>
        <taxon>fabids</taxon>
        <taxon>Malpighiales</taxon>
        <taxon>Rhizophoraceae</taxon>
        <taxon>Rhizophora</taxon>
    </lineage>
</organism>
<accession>A0A2P2QYC9</accession>
<reference evidence="1" key="1">
    <citation type="submission" date="2018-02" db="EMBL/GenBank/DDBJ databases">
        <title>Rhizophora mucronata_Transcriptome.</title>
        <authorList>
            <person name="Meera S.P."/>
            <person name="Sreeshan A."/>
            <person name="Augustine A."/>
        </authorList>
    </citation>
    <scope>NUCLEOTIDE SEQUENCE</scope>
    <source>
        <tissue evidence="1">Leaf</tissue>
    </source>
</reference>
<dbReference type="AlphaFoldDB" id="A0A2P2QYC9"/>
<proteinExistence type="predicted"/>
<name>A0A2P2QYC9_RHIMU</name>
<evidence type="ECO:0000313" key="1">
    <source>
        <dbReference type="EMBL" id="MBX71973.1"/>
    </source>
</evidence>
<protein>
    <submittedName>
        <fullName evidence="1">Uncharacterized protein</fullName>
    </submittedName>
</protein>